<dbReference type="InterPro" id="IPR005467">
    <property type="entry name" value="His_kinase_dom"/>
</dbReference>
<dbReference type="GO" id="GO:0007234">
    <property type="term" value="P:osmosensory signaling via phosphorelay pathway"/>
    <property type="evidence" value="ECO:0007669"/>
    <property type="project" value="TreeGrafter"/>
</dbReference>
<comment type="catalytic activity">
    <reaction evidence="1">
        <text>ATP + protein L-histidine = ADP + protein N-phospho-L-histidine.</text>
        <dbReference type="EC" id="2.7.13.3"/>
    </reaction>
</comment>
<keyword evidence="11" id="KW-0472">Membrane</keyword>
<dbReference type="RefSeq" id="WP_172512440.1">
    <property type="nucleotide sequence ID" value="NZ_CP032549.1"/>
</dbReference>
<keyword evidence="5" id="KW-0808">Transferase</keyword>
<evidence type="ECO:0000256" key="7">
    <source>
        <dbReference type="ARBA" id="ARBA00022777"/>
    </source>
</evidence>
<reference evidence="14 15" key="1">
    <citation type="submission" date="2018-09" db="EMBL/GenBank/DDBJ databases">
        <title>Glutamicibacter mishrai S5-52T (LMG 29155T = KCTC 39846T).</title>
        <authorList>
            <person name="Das S.K."/>
        </authorList>
    </citation>
    <scope>NUCLEOTIDE SEQUENCE [LARGE SCALE GENOMIC DNA]</scope>
    <source>
        <strain evidence="14 15">S5-52</strain>
    </source>
</reference>
<dbReference type="PANTHER" id="PTHR42878:SF14">
    <property type="entry name" value="OSMOLARITY TWO-COMPONENT SYSTEM PROTEIN SSK1"/>
    <property type="match status" value="1"/>
</dbReference>
<dbReference type="Pfam" id="PF02518">
    <property type="entry name" value="HATPase_c"/>
    <property type="match status" value="1"/>
</dbReference>
<keyword evidence="15" id="KW-1185">Reference proteome</keyword>
<dbReference type="AlphaFoldDB" id="A0A6H0SL65"/>
<evidence type="ECO:0000256" key="9">
    <source>
        <dbReference type="ARBA" id="ARBA00023012"/>
    </source>
</evidence>
<evidence type="ECO:0000256" key="10">
    <source>
        <dbReference type="ARBA" id="ARBA00039401"/>
    </source>
</evidence>
<sequence length="507" mass="53654">MQTDTEAQQGSSVSARLRIVGWIVLTTAVALLAVTATMRSIMTAQIAEAANVGIAQEIDEFRTFAAEALDPTTAQPFTSMHSLMERYLARQQPMAGEAIVAKAEGKVATTGNTADHAGRLLAQDPVLLGRILASEKTSGVSNSDHGTVRWAKAVAQEAGGQNGPKQQGQLVVAHYIAGAQERVDQQAVLLFGIAGGGLTLTAGIAWLVSRQIMRPIHSMSETAASITANDLSARVPVVGRDDLAQLAQTFNSMLDRVETAHLAQRHFIAEAREHLHNPQRELAAALSELNSDAVGAQRRQEVIATAQNLIDQMGQTLIDLEVLAQSSNPDFVQPSLVSVGEVTADVAAAAARPGAYPHRQFRIQESARAQAWLDPIRVSEAMHQLIHNAVAHTAAGECIRIGSTIDGDQVSFWVANEGPALDPERAKALFETYRSAPSNEDRAAGMGLGLAVVKAVAQAHGGTAWVESGEGIGARFGFSLPMDNHDAPGAQDGQLPHQLASMLGSES</sequence>
<dbReference type="Pfam" id="PF00672">
    <property type="entry name" value="HAMP"/>
    <property type="match status" value="1"/>
</dbReference>
<feature type="domain" description="Histidine kinase" evidence="12">
    <location>
        <begin position="270"/>
        <end position="484"/>
    </location>
</feature>
<keyword evidence="8 11" id="KW-1133">Transmembrane helix</keyword>
<comment type="subcellular location">
    <subcellularLocation>
        <location evidence="2">Membrane</location>
    </subcellularLocation>
</comment>
<keyword evidence="4" id="KW-0597">Phosphoprotein</keyword>
<dbReference type="SMART" id="SM00387">
    <property type="entry name" value="HATPase_c"/>
    <property type="match status" value="1"/>
</dbReference>
<dbReference type="PANTHER" id="PTHR42878">
    <property type="entry name" value="TWO-COMPONENT HISTIDINE KINASE"/>
    <property type="match status" value="1"/>
</dbReference>
<dbReference type="EMBL" id="CP032549">
    <property type="protein sequence ID" value="QIV87900.1"/>
    <property type="molecule type" value="Genomic_DNA"/>
</dbReference>
<dbReference type="InterPro" id="IPR003660">
    <property type="entry name" value="HAMP_dom"/>
</dbReference>
<evidence type="ECO:0000313" key="14">
    <source>
        <dbReference type="EMBL" id="QIV87900.1"/>
    </source>
</evidence>
<dbReference type="Gene3D" id="3.30.565.10">
    <property type="entry name" value="Histidine kinase-like ATPase, C-terminal domain"/>
    <property type="match status" value="1"/>
</dbReference>
<dbReference type="PROSITE" id="PS50885">
    <property type="entry name" value="HAMP"/>
    <property type="match status" value="1"/>
</dbReference>
<evidence type="ECO:0000259" key="12">
    <source>
        <dbReference type="PROSITE" id="PS50109"/>
    </source>
</evidence>
<dbReference type="InterPro" id="IPR004358">
    <property type="entry name" value="Sig_transdc_His_kin-like_C"/>
</dbReference>
<dbReference type="Gene3D" id="6.10.340.10">
    <property type="match status" value="1"/>
</dbReference>
<dbReference type="CDD" id="cd00075">
    <property type="entry name" value="HATPase"/>
    <property type="match status" value="1"/>
</dbReference>
<evidence type="ECO:0000256" key="4">
    <source>
        <dbReference type="ARBA" id="ARBA00022553"/>
    </source>
</evidence>
<dbReference type="CDD" id="cd06225">
    <property type="entry name" value="HAMP"/>
    <property type="match status" value="1"/>
</dbReference>
<protein>
    <recommendedName>
        <fullName evidence="10">Sensor-like histidine kinase SenX3</fullName>
        <ecNumber evidence="3">2.7.13.3</ecNumber>
    </recommendedName>
</protein>
<feature type="transmembrane region" description="Helical" evidence="11">
    <location>
        <begin position="187"/>
        <end position="208"/>
    </location>
</feature>
<evidence type="ECO:0000256" key="6">
    <source>
        <dbReference type="ARBA" id="ARBA00022692"/>
    </source>
</evidence>
<dbReference type="GO" id="GO:0016020">
    <property type="term" value="C:membrane"/>
    <property type="evidence" value="ECO:0007669"/>
    <property type="project" value="UniProtKB-SubCell"/>
</dbReference>
<dbReference type="PRINTS" id="PR00344">
    <property type="entry name" value="BCTRLSENSOR"/>
</dbReference>
<organism evidence="14 15">
    <name type="scientific">Glutamicibacter mishrai</name>
    <dbReference type="NCBI Taxonomy" id="1775880"/>
    <lineage>
        <taxon>Bacteria</taxon>
        <taxon>Bacillati</taxon>
        <taxon>Actinomycetota</taxon>
        <taxon>Actinomycetes</taxon>
        <taxon>Micrococcales</taxon>
        <taxon>Micrococcaceae</taxon>
        <taxon>Glutamicibacter</taxon>
    </lineage>
</organism>
<feature type="domain" description="HAMP" evidence="13">
    <location>
        <begin position="210"/>
        <end position="262"/>
    </location>
</feature>
<dbReference type="GO" id="GO:0030295">
    <property type="term" value="F:protein kinase activator activity"/>
    <property type="evidence" value="ECO:0007669"/>
    <property type="project" value="TreeGrafter"/>
</dbReference>
<proteinExistence type="predicted"/>
<evidence type="ECO:0000256" key="3">
    <source>
        <dbReference type="ARBA" id="ARBA00012438"/>
    </source>
</evidence>
<dbReference type="EC" id="2.7.13.3" evidence="3"/>
<dbReference type="SMART" id="SM00304">
    <property type="entry name" value="HAMP"/>
    <property type="match status" value="1"/>
</dbReference>
<evidence type="ECO:0000259" key="13">
    <source>
        <dbReference type="PROSITE" id="PS50885"/>
    </source>
</evidence>
<dbReference type="SUPFAM" id="SSF55874">
    <property type="entry name" value="ATPase domain of HSP90 chaperone/DNA topoisomerase II/histidine kinase"/>
    <property type="match status" value="1"/>
</dbReference>
<evidence type="ECO:0000313" key="15">
    <source>
        <dbReference type="Proteomes" id="UP000502331"/>
    </source>
</evidence>
<dbReference type="GO" id="GO:0004673">
    <property type="term" value="F:protein histidine kinase activity"/>
    <property type="evidence" value="ECO:0007669"/>
    <property type="project" value="UniProtKB-EC"/>
</dbReference>
<evidence type="ECO:0000256" key="8">
    <source>
        <dbReference type="ARBA" id="ARBA00022989"/>
    </source>
</evidence>
<dbReference type="InterPro" id="IPR050351">
    <property type="entry name" value="BphY/WalK/GraS-like"/>
</dbReference>
<keyword evidence="9" id="KW-0902">Two-component regulatory system</keyword>
<keyword evidence="7" id="KW-0418">Kinase</keyword>
<dbReference type="InterPro" id="IPR036890">
    <property type="entry name" value="HATPase_C_sf"/>
</dbReference>
<evidence type="ECO:0000256" key="11">
    <source>
        <dbReference type="SAM" id="Phobius"/>
    </source>
</evidence>
<feature type="transmembrane region" description="Helical" evidence="11">
    <location>
        <begin position="19"/>
        <end position="38"/>
    </location>
</feature>
<accession>A0A6H0SL65</accession>
<keyword evidence="6 11" id="KW-0812">Transmembrane</keyword>
<dbReference type="GO" id="GO:0000156">
    <property type="term" value="F:phosphorelay response regulator activity"/>
    <property type="evidence" value="ECO:0007669"/>
    <property type="project" value="TreeGrafter"/>
</dbReference>
<dbReference type="InterPro" id="IPR003594">
    <property type="entry name" value="HATPase_dom"/>
</dbReference>
<dbReference type="GO" id="GO:0005524">
    <property type="term" value="F:ATP binding"/>
    <property type="evidence" value="ECO:0007669"/>
    <property type="project" value="UniProtKB-KW"/>
</dbReference>
<dbReference type="Proteomes" id="UP000502331">
    <property type="component" value="Chromosome"/>
</dbReference>
<dbReference type="PROSITE" id="PS50109">
    <property type="entry name" value="HIS_KIN"/>
    <property type="match status" value="1"/>
</dbReference>
<evidence type="ECO:0000256" key="1">
    <source>
        <dbReference type="ARBA" id="ARBA00000085"/>
    </source>
</evidence>
<evidence type="ECO:0000256" key="5">
    <source>
        <dbReference type="ARBA" id="ARBA00022679"/>
    </source>
</evidence>
<evidence type="ECO:0000256" key="2">
    <source>
        <dbReference type="ARBA" id="ARBA00004370"/>
    </source>
</evidence>
<name>A0A6H0SL65_9MICC</name>
<dbReference type="SUPFAM" id="SSF158472">
    <property type="entry name" value="HAMP domain-like"/>
    <property type="match status" value="1"/>
</dbReference>
<gene>
    <name evidence="14" type="ORF">D3791_12745</name>
</gene>